<keyword evidence="7" id="KW-0234">DNA repair</keyword>
<dbReference type="InterPro" id="IPR041335">
    <property type="entry name" value="HSM3_N"/>
</dbReference>
<keyword evidence="6" id="KW-0143">Chaperone</keyword>
<name>A0A367YL46_9ASCO</name>
<comment type="function">
    <text evidence="8">Involved in DNA mismatch repair in slow-growing cells. Acts as a chaperone during the assembly of the 26S proteasome, specifically of the base subcomplex of the 19S regulatory complex (RC).</text>
</comment>
<feature type="domain" description="DNA mismatch repair protein HSM3 N-terminal" evidence="10">
    <location>
        <begin position="8"/>
        <end position="240"/>
    </location>
</feature>
<dbReference type="Pfam" id="PF18794">
    <property type="entry name" value="HSM3_C"/>
    <property type="match status" value="1"/>
</dbReference>
<evidence type="ECO:0000256" key="3">
    <source>
        <dbReference type="ARBA" id="ARBA00019167"/>
    </source>
</evidence>
<dbReference type="Gene3D" id="1.25.10.50">
    <property type="match status" value="1"/>
</dbReference>
<evidence type="ECO:0000256" key="6">
    <source>
        <dbReference type="ARBA" id="ARBA00023186"/>
    </source>
</evidence>
<dbReference type="GO" id="GO:0005737">
    <property type="term" value="C:cytoplasm"/>
    <property type="evidence" value="ECO:0007669"/>
    <property type="project" value="UniProtKB-SubCell"/>
</dbReference>
<evidence type="ECO:0000259" key="9">
    <source>
        <dbReference type="Pfam" id="PF18794"/>
    </source>
</evidence>
<evidence type="ECO:0000256" key="8">
    <source>
        <dbReference type="ARBA" id="ARBA00024671"/>
    </source>
</evidence>
<dbReference type="OrthoDB" id="4074002at2759"/>
<feature type="domain" description="DNA mismatch repair protein HSM3 C-terminal" evidence="9">
    <location>
        <begin position="297"/>
        <end position="460"/>
    </location>
</feature>
<keyword evidence="5" id="KW-0227">DNA damage</keyword>
<organism evidence="11 12">
    <name type="scientific">Candida viswanathii</name>
    <dbReference type="NCBI Taxonomy" id="5486"/>
    <lineage>
        <taxon>Eukaryota</taxon>
        <taxon>Fungi</taxon>
        <taxon>Dikarya</taxon>
        <taxon>Ascomycota</taxon>
        <taxon>Saccharomycotina</taxon>
        <taxon>Pichiomycetes</taxon>
        <taxon>Debaryomycetaceae</taxon>
        <taxon>Candida/Lodderomyces clade</taxon>
        <taxon>Candida</taxon>
    </lineage>
</organism>
<comment type="subcellular location">
    <subcellularLocation>
        <location evidence="1">Cytoplasm</location>
    </subcellularLocation>
</comment>
<dbReference type="GO" id="GO:0006281">
    <property type="term" value="P:DNA repair"/>
    <property type="evidence" value="ECO:0007669"/>
    <property type="project" value="UniProtKB-KW"/>
</dbReference>
<dbReference type="EMBL" id="QLNQ01000014">
    <property type="protein sequence ID" value="RCK66470.1"/>
    <property type="molecule type" value="Genomic_DNA"/>
</dbReference>
<evidence type="ECO:0000256" key="7">
    <source>
        <dbReference type="ARBA" id="ARBA00023204"/>
    </source>
</evidence>
<protein>
    <recommendedName>
        <fullName evidence="3">DNA mismatch repair protein HSM3</fullName>
    </recommendedName>
</protein>
<keyword evidence="4" id="KW-0963">Cytoplasm</keyword>
<comment type="caution">
    <text evidence="11">The sequence shown here is derived from an EMBL/GenBank/DDBJ whole genome shotgun (WGS) entry which is preliminary data.</text>
</comment>
<dbReference type="InterPro" id="IPR040752">
    <property type="entry name" value="HSM3_C"/>
</dbReference>
<evidence type="ECO:0000313" key="11">
    <source>
        <dbReference type="EMBL" id="RCK66470.1"/>
    </source>
</evidence>
<evidence type="ECO:0000256" key="5">
    <source>
        <dbReference type="ARBA" id="ARBA00022763"/>
    </source>
</evidence>
<evidence type="ECO:0000256" key="4">
    <source>
        <dbReference type="ARBA" id="ARBA00022490"/>
    </source>
</evidence>
<evidence type="ECO:0000259" key="10">
    <source>
        <dbReference type="Pfam" id="PF18795"/>
    </source>
</evidence>
<proteinExistence type="inferred from homology"/>
<evidence type="ECO:0000256" key="1">
    <source>
        <dbReference type="ARBA" id="ARBA00004496"/>
    </source>
</evidence>
<gene>
    <name evidence="11" type="primary">HSM3_1</name>
    <name evidence="11" type="ORF">Cantr_02189</name>
</gene>
<sequence>MLDDFTTKVVNHLTKSLEDKTPVDANLIDGYILSIDKAITTQEQYFQTIIPLLNQILLDDKYYELDPHGILIDLLLALLSNLSFKQVLTFYPIEFILANLFESNVPVVNILCLKIIILNIHEQETLQFLKTNDVISRLVEKFFTEETPISVLGQIELLLTKLETKEEIALLDPIEPILRKTRKLENTIILARYLDLLNIVLPKLKKLSPALYTFTRDDFFKFESDPLFLVLLVQFYGRLVREQSELELEFVLSEILSSFDKFDSLVKSEVVELVTKISYGRSYTDLLDSYQIFKTHNLIQVFEKNETDIKLLSKANPQVIYDLNNSIYTDVLAHLNLFTNNAYFPILLNFIEPTTTFFQLKLQLDNDRLSRLPMDKLFNLLLVMAKYEHSKEHLFNSLPNIISANLLESDIRNHELWNLKVEILEQLLENQTVPGFDYWHEQLQQNYDYMRFGKSYKNIIPKVDIIDETG</sequence>
<reference evidence="11 12" key="1">
    <citation type="submission" date="2018-06" db="EMBL/GenBank/DDBJ databases">
        <title>Whole genome sequencing of Candida tropicalis (genome annotated by CSBL at Korea University).</title>
        <authorList>
            <person name="Ahn J."/>
        </authorList>
    </citation>
    <scope>NUCLEOTIDE SEQUENCE [LARGE SCALE GENOMIC DNA]</scope>
    <source>
        <strain evidence="11 12">ATCC 20962</strain>
    </source>
</reference>
<evidence type="ECO:0000313" key="12">
    <source>
        <dbReference type="Proteomes" id="UP000253472"/>
    </source>
</evidence>
<dbReference type="Pfam" id="PF18795">
    <property type="entry name" value="HSM3_N"/>
    <property type="match status" value="1"/>
</dbReference>
<dbReference type="Proteomes" id="UP000253472">
    <property type="component" value="Unassembled WGS sequence"/>
</dbReference>
<dbReference type="AlphaFoldDB" id="A0A367YL46"/>
<keyword evidence="12" id="KW-1185">Reference proteome</keyword>
<dbReference type="STRING" id="5486.A0A367YL46"/>
<accession>A0A367YL46</accession>
<dbReference type="Gene3D" id="1.25.40.580">
    <property type="match status" value="1"/>
</dbReference>
<comment type="similarity">
    <text evidence="2">Belongs to the proteasome subunit S5B/HSM3 family.</text>
</comment>
<evidence type="ECO:0000256" key="2">
    <source>
        <dbReference type="ARBA" id="ARBA00006823"/>
    </source>
</evidence>